<protein>
    <recommendedName>
        <fullName evidence="4">SPOR domain-containing protein</fullName>
    </recommendedName>
</protein>
<accession>A0A7K3TH84</accession>
<dbReference type="AlphaFoldDB" id="A0A7K3TH84"/>
<feature type="region of interest" description="Disordered" evidence="1">
    <location>
        <begin position="51"/>
        <end position="74"/>
    </location>
</feature>
<dbReference type="OrthoDB" id="3268477at2"/>
<evidence type="ECO:0000256" key="1">
    <source>
        <dbReference type="SAM" id="MobiDB-lite"/>
    </source>
</evidence>
<dbReference type="Proteomes" id="UP000469763">
    <property type="component" value="Unassembled WGS sequence"/>
</dbReference>
<proteinExistence type="predicted"/>
<evidence type="ECO:0000313" key="2">
    <source>
        <dbReference type="EMBL" id="NEG78458.1"/>
    </source>
</evidence>
<evidence type="ECO:0008006" key="4">
    <source>
        <dbReference type="Google" id="ProtNLM"/>
    </source>
</evidence>
<dbReference type="RefSeq" id="WP_152350153.1">
    <property type="nucleotide sequence ID" value="NZ_WBSN01000005.1"/>
</dbReference>
<feature type="compositionally biased region" description="Acidic residues" evidence="1">
    <location>
        <begin position="65"/>
        <end position="74"/>
    </location>
</feature>
<organism evidence="2 3">
    <name type="scientific">Bifidobacterium avesanii</name>
    <dbReference type="NCBI Taxonomy" id="1798157"/>
    <lineage>
        <taxon>Bacteria</taxon>
        <taxon>Bacillati</taxon>
        <taxon>Actinomycetota</taxon>
        <taxon>Actinomycetes</taxon>
        <taxon>Bifidobacteriales</taxon>
        <taxon>Bifidobacteriaceae</taxon>
        <taxon>Bifidobacterium</taxon>
    </lineage>
</organism>
<dbReference type="EMBL" id="WHZY01000006">
    <property type="protein sequence ID" value="NEG78458.1"/>
    <property type="molecule type" value="Genomic_DNA"/>
</dbReference>
<feature type="compositionally biased region" description="Basic and acidic residues" evidence="1">
    <location>
        <begin position="51"/>
        <end position="64"/>
    </location>
</feature>
<name>A0A7K3TH84_9BIFI</name>
<keyword evidence="3" id="KW-1185">Reference proteome</keyword>
<evidence type="ECO:0000313" key="3">
    <source>
        <dbReference type="Proteomes" id="UP000469763"/>
    </source>
</evidence>
<comment type="caution">
    <text evidence="2">The sequence shown here is derived from an EMBL/GenBank/DDBJ whole genome shotgun (WGS) entry which is preliminary data.</text>
</comment>
<gene>
    <name evidence="2" type="ORF">GFD22_05650</name>
</gene>
<reference evidence="2 3" key="1">
    <citation type="submission" date="2019-10" db="EMBL/GenBank/DDBJ databases">
        <title>Bifidobacterium from non-human primates.</title>
        <authorList>
            <person name="Modesto M."/>
        </authorList>
    </citation>
    <scope>NUCLEOTIDE SEQUENCE [LARGE SCALE GENOMIC DNA]</scope>
    <source>
        <strain evidence="2 3">TREC</strain>
    </source>
</reference>
<sequence>MADKQWYFNTVTGEPELGKISPISRRMGPYVSREEALKAWDIVRERNRRWERQDADWRGERPEGGEPDSNDGNA</sequence>